<feature type="compositionally biased region" description="Low complexity" evidence="1">
    <location>
        <begin position="1"/>
        <end position="17"/>
    </location>
</feature>
<evidence type="ECO:0000256" key="1">
    <source>
        <dbReference type="SAM" id="MobiDB-lite"/>
    </source>
</evidence>
<accession>A0A655G022</accession>
<reference evidence="2 3" key="1">
    <citation type="submission" date="2015-03" db="EMBL/GenBank/DDBJ databases">
        <authorList>
            <consortium name="Pathogen Informatics"/>
        </authorList>
    </citation>
    <scope>NUCLEOTIDE SEQUENCE [LARGE SCALE GENOMIC DNA]</scope>
    <source>
        <strain evidence="2 3">D00501624</strain>
    </source>
</reference>
<dbReference type="Proteomes" id="UP000039217">
    <property type="component" value="Unassembled WGS sequence"/>
</dbReference>
<evidence type="ECO:0000313" key="3">
    <source>
        <dbReference type="Proteomes" id="UP000039217"/>
    </source>
</evidence>
<gene>
    <name evidence="2" type="ORF">ERS007661_04432</name>
</gene>
<feature type="region of interest" description="Disordered" evidence="1">
    <location>
        <begin position="81"/>
        <end position="103"/>
    </location>
</feature>
<proteinExistence type="predicted"/>
<evidence type="ECO:0000313" key="2">
    <source>
        <dbReference type="EMBL" id="CNX05010.1"/>
    </source>
</evidence>
<organism evidence="2 3">
    <name type="scientific">Mycobacterium tuberculosis</name>
    <dbReference type="NCBI Taxonomy" id="1773"/>
    <lineage>
        <taxon>Bacteria</taxon>
        <taxon>Bacillati</taxon>
        <taxon>Actinomycetota</taxon>
        <taxon>Actinomycetes</taxon>
        <taxon>Mycobacteriales</taxon>
        <taxon>Mycobacteriaceae</taxon>
        <taxon>Mycobacterium</taxon>
        <taxon>Mycobacterium tuberculosis complex</taxon>
    </lineage>
</organism>
<dbReference type="AlphaFoldDB" id="A0A655G022"/>
<sequence>MNLETPGGPSGSTTYGSAVLTSPARSAPSIDCCARTRAIKSAGSASAPSENTPAFIDPRLRRWRTTARVSMPAIPTMRWRMSSSSNVPVARQLDARGDGSRTA</sequence>
<feature type="region of interest" description="Disordered" evidence="1">
    <location>
        <begin position="1"/>
        <end position="28"/>
    </location>
</feature>
<dbReference type="EMBL" id="CQQC01002649">
    <property type="protein sequence ID" value="CNX05010.1"/>
    <property type="molecule type" value="Genomic_DNA"/>
</dbReference>
<protein>
    <submittedName>
        <fullName evidence="2">Uncharacterized protein</fullName>
    </submittedName>
</protein>
<name>A0A655G022_MYCTX</name>
<feature type="compositionally biased region" description="Basic and acidic residues" evidence="1">
    <location>
        <begin position="93"/>
        <end position="103"/>
    </location>
</feature>